<accession>A0A2S4UUU3</accession>
<proteinExistence type="predicted"/>
<reference evidence="1" key="1">
    <citation type="submission" date="2017-12" db="EMBL/GenBank/DDBJ databases">
        <title>Gene loss provides genomic basis for host adaptation in cereal stripe rust fungi.</title>
        <authorList>
            <person name="Xia C."/>
        </authorList>
    </citation>
    <scope>NUCLEOTIDE SEQUENCE [LARGE SCALE GENOMIC DNA]</scope>
    <source>
        <strain evidence="1">93-210</strain>
    </source>
</reference>
<organism evidence="1 2">
    <name type="scientific">Puccinia striiformis</name>
    <dbReference type="NCBI Taxonomy" id="27350"/>
    <lineage>
        <taxon>Eukaryota</taxon>
        <taxon>Fungi</taxon>
        <taxon>Dikarya</taxon>
        <taxon>Basidiomycota</taxon>
        <taxon>Pucciniomycotina</taxon>
        <taxon>Pucciniomycetes</taxon>
        <taxon>Pucciniales</taxon>
        <taxon>Pucciniaceae</taxon>
        <taxon>Puccinia</taxon>
    </lineage>
</organism>
<sequence>MDLLSLIIYLSCSTTPALLADGGPSPEMTVLFTCVDSKELPSGWCVSQVEDKLNKGYNFSSSCSLNLSQ</sequence>
<dbReference type="VEuPathDB" id="FungiDB:PSTT_12759"/>
<comment type="caution">
    <text evidence="1">The sequence shown here is derived from an EMBL/GenBank/DDBJ whole genome shotgun (WGS) entry which is preliminary data.</text>
</comment>
<evidence type="ECO:0000313" key="2">
    <source>
        <dbReference type="Proteomes" id="UP000239156"/>
    </source>
</evidence>
<protein>
    <submittedName>
        <fullName evidence="1">Uncharacterized protein</fullName>
    </submittedName>
</protein>
<dbReference type="AlphaFoldDB" id="A0A2S4UUU3"/>
<dbReference type="VEuPathDB" id="FungiDB:PSHT_03677"/>
<evidence type="ECO:0000313" key="1">
    <source>
        <dbReference type="EMBL" id="POW01057.1"/>
    </source>
</evidence>
<gene>
    <name evidence="1" type="ORF">PSTT_12759</name>
</gene>
<dbReference type="EMBL" id="PKSL01000166">
    <property type="protein sequence ID" value="POW01057.1"/>
    <property type="molecule type" value="Genomic_DNA"/>
</dbReference>
<name>A0A2S4UUU3_9BASI</name>
<keyword evidence="2" id="KW-1185">Reference proteome</keyword>
<dbReference type="Proteomes" id="UP000239156">
    <property type="component" value="Unassembled WGS sequence"/>
</dbReference>